<evidence type="ECO:0000313" key="2">
    <source>
        <dbReference type="Proteomes" id="UP001163324"/>
    </source>
</evidence>
<comment type="caution">
    <text evidence="1">The sequence shown here is derived from an EMBL/GenBank/DDBJ whole genome shotgun (WGS) entry which is preliminary data.</text>
</comment>
<organism evidence="1 2">
    <name type="scientific">Trichothecium roseum</name>
    <dbReference type="NCBI Taxonomy" id="47278"/>
    <lineage>
        <taxon>Eukaryota</taxon>
        <taxon>Fungi</taxon>
        <taxon>Dikarya</taxon>
        <taxon>Ascomycota</taxon>
        <taxon>Pezizomycotina</taxon>
        <taxon>Sordariomycetes</taxon>
        <taxon>Hypocreomycetidae</taxon>
        <taxon>Hypocreales</taxon>
        <taxon>Hypocreales incertae sedis</taxon>
        <taxon>Trichothecium</taxon>
    </lineage>
</organism>
<dbReference type="Proteomes" id="UP001163324">
    <property type="component" value="Chromosome 9"/>
</dbReference>
<reference evidence="1" key="1">
    <citation type="submission" date="2022-10" db="EMBL/GenBank/DDBJ databases">
        <title>Complete Genome of Trichothecium roseum strain YXFP-22015, a Plant Pathogen Isolated from Citrus.</title>
        <authorList>
            <person name="Wang Y."/>
            <person name="Zhu L."/>
        </authorList>
    </citation>
    <scope>NUCLEOTIDE SEQUENCE</scope>
    <source>
        <strain evidence="1">YXFP-22015</strain>
    </source>
</reference>
<dbReference type="EMBL" id="CM047948">
    <property type="protein sequence ID" value="KAI9896576.1"/>
    <property type="molecule type" value="Genomic_DNA"/>
</dbReference>
<evidence type="ECO:0000313" key="1">
    <source>
        <dbReference type="EMBL" id="KAI9896576.1"/>
    </source>
</evidence>
<accession>A0ACC0UR29</accession>
<name>A0ACC0UR29_9HYPO</name>
<protein>
    <submittedName>
        <fullName evidence="1">Uncharacterized protein</fullName>
    </submittedName>
</protein>
<sequence>MSMPTELSKDTADEWRAKIEKAISMLDVPNKGERWKIAAPDVIQMTWDEWVKARDQNLTLMGACDRLEEAMRTFKQLREETGSADKTLLDDRDKHVTEQAKLRKEIEELGSQSDLLDTNNDILRSRVNDLEAAWGQSEETVASQVARIQSLDCDVHDRDGRISTLEEQVAEKERFARHLRNEASDIWDRFDAVQKERDASEARTSQLEAELGVKSAALDEAEKEAVTSRMQLDTNQSLLRSMGRLSSSLASQQELSDLLRASGAREVQLQKDKESLLAERDASRAREAQLQKENQSLLIERAASRAATSLTNQVEQALKHASNEATQAERARHLQEENRELADEAKKLKARIRQLEQAAVGAMDRAEENATSSSTEQQLRKDLEQAQARLEVATREEP</sequence>
<keyword evidence="2" id="KW-1185">Reference proteome</keyword>
<gene>
    <name evidence="1" type="ORF">N3K66_008748</name>
</gene>
<proteinExistence type="predicted"/>